<reference evidence="2" key="1">
    <citation type="submission" date="2020-05" db="EMBL/GenBank/DDBJ databases">
        <authorList>
            <person name="Chiriac C."/>
            <person name="Salcher M."/>
            <person name="Ghai R."/>
            <person name="Kavagutti S V."/>
        </authorList>
    </citation>
    <scope>NUCLEOTIDE SEQUENCE</scope>
</reference>
<sequence>MWRKLARMSIQPQTGHIPVYTIGRRLRDAREDAGYSQAAFADATGISRRTIQTYEGTDDPTVIKRPALIAWSWITGVPMFWLETGKAPEDDRGPDGGAFAPVVAGRGFEPLTSGLSVSELGQHRTCPTLPLAS</sequence>
<feature type="domain" description="HTH cro/C1-type" evidence="1">
    <location>
        <begin position="26"/>
        <end position="55"/>
    </location>
</feature>
<accession>A0A6J7WHK7</accession>
<dbReference type="CDD" id="cd00093">
    <property type="entry name" value="HTH_XRE"/>
    <property type="match status" value="1"/>
</dbReference>
<evidence type="ECO:0000313" key="2">
    <source>
        <dbReference type="EMBL" id="CAB5216948.1"/>
    </source>
</evidence>
<gene>
    <name evidence="2" type="ORF">UFOVP199_16</name>
</gene>
<dbReference type="Gene3D" id="1.10.260.40">
    <property type="entry name" value="lambda repressor-like DNA-binding domains"/>
    <property type="match status" value="1"/>
</dbReference>
<proteinExistence type="predicted"/>
<organism evidence="2">
    <name type="scientific">uncultured Caudovirales phage</name>
    <dbReference type="NCBI Taxonomy" id="2100421"/>
    <lineage>
        <taxon>Viruses</taxon>
        <taxon>Duplodnaviria</taxon>
        <taxon>Heunggongvirae</taxon>
        <taxon>Uroviricota</taxon>
        <taxon>Caudoviricetes</taxon>
        <taxon>Peduoviridae</taxon>
        <taxon>Maltschvirus</taxon>
        <taxon>Maltschvirus maltsch</taxon>
    </lineage>
</organism>
<dbReference type="SMART" id="SM00530">
    <property type="entry name" value="HTH_XRE"/>
    <property type="match status" value="1"/>
</dbReference>
<dbReference type="SUPFAM" id="SSF47413">
    <property type="entry name" value="lambda repressor-like DNA-binding domains"/>
    <property type="match status" value="1"/>
</dbReference>
<name>A0A6J7WHK7_9CAUD</name>
<dbReference type="GO" id="GO:0003677">
    <property type="term" value="F:DNA binding"/>
    <property type="evidence" value="ECO:0007669"/>
    <property type="project" value="InterPro"/>
</dbReference>
<dbReference type="InterPro" id="IPR010982">
    <property type="entry name" value="Lambda_DNA-bd_dom_sf"/>
</dbReference>
<protein>
    <submittedName>
        <fullName evidence="2">HTH_XRE domain containing protein</fullName>
    </submittedName>
</protein>
<dbReference type="EMBL" id="LR798244">
    <property type="protein sequence ID" value="CAB5216948.1"/>
    <property type="molecule type" value="Genomic_DNA"/>
</dbReference>
<dbReference type="InterPro" id="IPR001387">
    <property type="entry name" value="Cro/C1-type_HTH"/>
</dbReference>
<dbReference type="Pfam" id="PF13560">
    <property type="entry name" value="HTH_31"/>
    <property type="match status" value="1"/>
</dbReference>
<dbReference type="PROSITE" id="PS50943">
    <property type="entry name" value="HTH_CROC1"/>
    <property type="match status" value="1"/>
</dbReference>
<evidence type="ECO:0000259" key="1">
    <source>
        <dbReference type="PROSITE" id="PS50943"/>
    </source>
</evidence>